<comment type="caution">
    <text evidence="2">The sequence shown here is derived from an EMBL/GenBank/DDBJ whole genome shotgun (WGS) entry which is preliminary data.</text>
</comment>
<dbReference type="InterPro" id="IPR014982">
    <property type="entry name" value="GSCFA"/>
</dbReference>
<feature type="domain" description="GSCFA" evidence="1">
    <location>
        <begin position="22"/>
        <end position="251"/>
    </location>
</feature>
<dbReference type="EMBL" id="VLPL01000008">
    <property type="protein sequence ID" value="TSJ41236.1"/>
    <property type="molecule type" value="Genomic_DNA"/>
</dbReference>
<name>A0A556MMV4_9FLAO</name>
<dbReference type="Proteomes" id="UP000316008">
    <property type="component" value="Unassembled WGS sequence"/>
</dbReference>
<proteinExistence type="predicted"/>
<dbReference type="Pfam" id="PF08885">
    <property type="entry name" value="GSCFA"/>
    <property type="match status" value="1"/>
</dbReference>
<dbReference type="RefSeq" id="WP_144334047.1">
    <property type="nucleotide sequence ID" value="NZ_VLPL01000008.1"/>
</dbReference>
<organism evidence="2 3">
    <name type="scientific">Fluviicola chungangensis</name>
    <dbReference type="NCBI Taxonomy" id="2597671"/>
    <lineage>
        <taxon>Bacteria</taxon>
        <taxon>Pseudomonadati</taxon>
        <taxon>Bacteroidota</taxon>
        <taxon>Flavobacteriia</taxon>
        <taxon>Flavobacteriales</taxon>
        <taxon>Crocinitomicaceae</taxon>
        <taxon>Fluviicola</taxon>
    </lineage>
</organism>
<dbReference type="AlphaFoldDB" id="A0A556MMV4"/>
<evidence type="ECO:0000259" key="1">
    <source>
        <dbReference type="Pfam" id="PF08885"/>
    </source>
</evidence>
<dbReference type="SUPFAM" id="SSF52266">
    <property type="entry name" value="SGNH hydrolase"/>
    <property type="match status" value="1"/>
</dbReference>
<reference evidence="2 3" key="1">
    <citation type="submission" date="2019-07" db="EMBL/GenBank/DDBJ databases">
        <authorList>
            <person name="Huq M.A."/>
        </authorList>
    </citation>
    <scope>NUCLEOTIDE SEQUENCE [LARGE SCALE GENOMIC DNA]</scope>
    <source>
        <strain evidence="2 3">MAH-3</strain>
    </source>
</reference>
<sequence length="312" mass="35753">MTISTASLFQKEFPKIQHGDSIVQLGSCFSANMSYWFRRAGFQVLDNPLGIIFHPVPLAKQILLAFGKAEPGGILQKEDVHISYDASSSLYSMSEKGLNKLFSNQLELLKEALLNAKVLVVTLGSAHGYRLRESGNLVANCHQQPPILFDKVLTSAEEMCVFWDLAINELKKTNPGLQIVFTISPVRYIRDGLIANSSSKSELFRLVSILKNHAVHYFPAYELVNDVLRDYRYFETDGVHPSDQATEFVWDFLKQELFSDQTNYLIDEIMKLRKMEEHRLLYPESQKAEEYLDKVKQKRESFLSQYPVVVWC</sequence>
<evidence type="ECO:0000313" key="3">
    <source>
        <dbReference type="Proteomes" id="UP000316008"/>
    </source>
</evidence>
<gene>
    <name evidence="2" type="ORF">FO442_15095</name>
</gene>
<accession>A0A556MMV4</accession>
<keyword evidence="3" id="KW-1185">Reference proteome</keyword>
<dbReference type="OrthoDB" id="9807687at2"/>
<evidence type="ECO:0000313" key="2">
    <source>
        <dbReference type="EMBL" id="TSJ41236.1"/>
    </source>
</evidence>
<protein>
    <submittedName>
        <fullName evidence="2">GSCFA domain-containing protein</fullName>
    </submittedName>
</protein>